<reference evidence="1" key="1">
    <citation type="submission" date="2012-10" db="EMBL/GenBank/DDBJ databases">
        <authorList>
            <person name="Maita H."/>
            <person name="Sato S."/>
        </authorList>
    </citation>
    <scope>NUCLEOTIDE SEQUENCE</scope>
    <source>
        <strain evidence="1">NZP2037</strain>
    </source>
</reference>
<dbReference type="InterPro" id="IPR045384">
    <property type="entry name" value="DUF6527"/>
</dbReference>
<evidence type="ECO:0000313" key="1">
    <source>
        <dbReference type="EMBL" id="BAN09973.1"/>
    </source>
</evidence>
<name>M5AM79_RHILI</name>
<dbReference type="Pfam" id="PF20137">
    <property type="entry name" value="BubE"/>
    <property type="match status" value="1"/>
</dbReference>
<reference evidence="1" key="2">
    <citation type="journal article" date="2013" name="Microbes Environ.">
        <title>Commonalities and Differences among Symbiosis Islands of Three Mesorhizobium loti Strains.</title>
        <authorList>
            <person name="Kasai-Maita H."/>
            <person name="Hirakawa H."/>
            <person name="Nakamura Y."/>
            <person name="Kaneko T."/>
            <person name="Miki K."/>
            <person name="Maruya J."/>
            <person name="Okazaki S."/>
            <person name="Tabata S."/>
            <person name="Saeki K."/>
            <person name="Sato S."/>
        </authorList>
    </citation>
    <scope>NUCLEOTIDE SEQUENCE</scope>
    <source>
        <strain evidence="1">NZP2037</strain>
    </source>
</reference>
<organism evidence="1">
    <name type="scientific">Rhizobium loti</name>
    <name type="common">Mesorhizobium loti</name>
    <dbReference type="NCBI Taxonomy" id="381"/>
    <lineage>
        <taxon>Bacteria</taxon>
        <taxon>Pseudomonadati</taxon>
        <taxon>Pseudomonadota</taxon>
        <taxon>Alphaproteobacteria</taxon>
        <taxon>Hyphomicrobiales</taxon>
        <taxon>Phyllobacteriaceae</taxon>
        <taxon>Mesorhizobium</taxon>
    </lineage>
</organism>
<dbReference type="EMBL" id="AP012557">
    <property type="protein sequence ID" value="BAN09973.1"/>
    <property type="molecule type" value="Genomic_DNA"/>
</dbReference>
<proteinExistence type="predicted"/>
<sequence>MNWIRRLFRSLGDRLLPRYRAVFVDDLPDRLKERRIYLVGEDRDSWQAAMICPCGCRARIQLSLVPRDKPSWKAEVGCAGVVTLKPSIWRVKDCRAHFFVRAGRIVWARDSGIAQPPRHGTRPRS</sequence>
<protein>
    <submittedName>
        <fullName evidence="1">Uncharacterized protein</fullName>
    </submittedName>
</protein>
<dbReference type="AlphaFoldDB" id="M5AM79"/>
<accession>M5AM79</accession>